<dbReference type="EMBL" id="BLXT01008609">
    <property type="protein sequence ID" value="GFO50349.1"/>
    <property type="molecule type" value="Genomic_DNA"/>
</dbReference>
<proteinExistence type="predicted"/>
<sequence length="134" mass="14907">MKREKGERKENDDDVGDRCAADDNDDNNDNEALNSCDNHDHYDNDPGCSDTIPDCANYGGLSACVDYHAWASVRCREYCGFCSKFVIVNATTMNGISCPEWKLPVECTMDHHDGTCCPMPKCPDGFVLTAKREN</sequence>
<evidence type="ECO:0000313" key="3">
    <source>
        <dbReference type="Proteomes" id="UP000735302"/>
    </source>
</evidence>
<evidence type="ECO:0000256" key="1">
    <source>
        <dbReference type="SAM" id="MobiDB-lite"/>
    </source>
</evidence>
<dbReference type="AlphaFoldDB" id="A0AAV4E1J3"/>
<organism evidence="2 3">
    <name type="scientific">Plakobranchus ocellatus</name>
    <dbReference type="NCBI Taxonomy" id="259542"/>
    <lineage>
        <taxon>Eukaryota</taxon>
        <taxon>Metazoa</taxon>
        <taxon>Spiralia</taxon>
        <taxon>Lophotrochozoa</taxon>
        <taxon>Mollusca</taxon>
        <taxon>Gastropoda</taxon>
        <taxon>Heterobranchia</taxon>
        <taxon>Euthyneura</taxon>
        <taxon>Panpulmonata</taxon>
        <taxon>Sacoglossa</taxon>
        <taxon>Placobranchoidea</taxon>
        <taxon>Plakobranchidae</taxon>
        <taxon>Plakobranchus</taxon>
    </lineage>
</organism>
<feature type="compositionally biased region" description="Basic and acidic residues" evidence="1">
    <location>
        <begin position="1"/>
        <end position="21"/>
    </location>
</feature>
<keyword evidence="3" id="KW-1185">Reference proteome</keyword>
<evidence type="ECO:0008006" key="4">
    <source>
        <dbReference type="Google" id="ProtNLM"/>
    </source>
</evidence>
<name>A0AAV4E1J3_9GAST</name>
<evidence type="ECO:0000313" key="2">
    <source>
        <dbReference type="EMBL" id="GFO50349.1"/>
    </source>
</evidence>
<protein>
    <recommendedName>
        <fullName evidence="4">ShKT domain-containing protein</fullName>
    </recommendedName>
</protein>
<dbReference type="Proteomes" id="UP000735302">
    <property type="component" value="Unassembled WGS sequence"/>
</dbReference>
<gene>
    <name evidence="2" type="ORF">PoB_007685400</name>
</gene>
<accession>A0AAV4E1J3</accession>
<comment type="caution">
    <text evidence="2">The sequence shown here is derived from an EMBL/GenBank/DDBJ whole genome shotgun (WGS) entry which is preliminary data.</text>
</comment>
<feature type="region of interest" description="Disordered" evidence="1">
    <location>
        <begin position="1"/>
        <end position="32"/>
    </location>
</feature>
<reference evidence="2 3" key="1">
    <citation type="journal article" date="2021" name="Elife">
        <title>Chloroplast acquisition without the gene transfer in kleptoplastic sea slugs, Plakobranchus ocellatus.</title>
        <authorList>
            <person name="Maeda T."/>
            <person name="Takahashi S."/>
            <person name="Yoshida T."/>
            <person name="Shimamura S."/>
            <person name="Takaki Y."/>
            <person name="Nagai Y."/>
            <person name="Toyoda A."/>
            <person name="Suzuki Y."/>
            <person name="Arimoto A."/>
            <person name="Ishii H."/>
            <person name="Satoh N."/>
            <person name="Nishiyama T."/>
            <person name="Hasebe M."/>
            <person name="Maruyama T."/>
            <person name="Minagawa J."/>
            <person name="Obokata J."/>
            <person name="Shigenobu S."/>
        </authorList>
    </citation>
    <scope>NUCLEOTIDE SEQUENCE [LARGE SCALE GENOMIC DNA]</scope>
</reference>